<evidence type="ECO:0000259" key="2">
    <source>
        <dbReference type="Pfam" id="PF03235"/>
    </source>
</evidence>
<dbReference type="Pfam" id="PF03235">
    <property type="entry name" value="GmrSD_N"/>
    <property type="match status" value="1"/>
</dbReference>
<dbReference type="Proteomes" id="UP000034603">
    <property type="component" value="Unassembled WGS sequence"/>
</dbReference>
<dbReference type="PATRIC" id="fig|1618546.3.peg.76"/>
<reference evidence="3 4" key="1">
    <citation type="journal article" date="2015" name="Nature">
        <title>rRNA introns, odd ribosomes, and small enigmatic genomes across a large radiation of phyla.</title>
        <authorList>
            <person name="Brown C.T."/>
            <person name="Hug L.A."/>
            <person name="Thomas B.C."/>
            <person name="Sharon I."/>
            <person name="Castelle C.J."/>
            <person name="Singh A."/>
            <person name="Wilkins M.J."/>
            <person name="Williams K.H."/>
            <person name="Banfield J.F."/>
        </authorList>
    </citation>
    <scope>NUCLEOTIDE SEQUENCE [LARGE SCALE GENOMIC DNA]</scope>
</reference>
<evidence type="ECO:0000256" key="1">
    <source>
        <dbReference type="SAM" id="Coils"/>
    </source>
</evidence>
<comment type="caution">
    <text evidence="3">The sequence shown here is derived from an EMBL/GenBank/DDBJ whole genome shotgun (WGS) entry which is preliminary data.</text>
</comment>
<dbReference type="PANTHER" id="PTHR37292">
    <property type="entry name" value="VNG6097C"/>
    <property type="match status" value="1"/>
</dbReference>
<dbReference type="EMBL" id="LBTR01000003">
    <property type="protein sequence ID" value="KKQ46263.1"/>
    <property type="molecule type" value="Genomic_DNA"/>
</dbReference>
<gene>
    <name evidence="3" type="ORF">US62_C0003G0012</name>
</gene>
<accession>A0A0G0HSZ4</accession>
<sequence length="677" mass="79094">MDIQKIKIKGDYKLADIVHDIEKGILRIPQFQREFVWDKPRVIKLLESIYLEYPIGSFFFWDAPRKYYDFYRDIAELGLPKPDRYEKIVFILDGQQRLTSLYVTVKGLTLYGRDYKKICFDLDEMHFVDRAPDNQRYVSICDLLSNERYDVYEGLTVERKKSFNECFQKFNNYPFSAIDVRDKELDEVCDIFERINQGGQKLNLFDLISASTWTPEFDLRIAVKAENEQLKTKGFGDIDNEVYLQALSLIAKGSCTRPVQLQLRAEDVSKFWQETVESIALAIDYLRNNLGVVNSVFIPYRSMIAIVAYLFSKSKGRSLDHEQSELLAQWFWQSTFSERYSASILTLMTEDKKLMDKIVSGGANVKYQFSLDIDSLIQVRMYRKSAVKNGVLCLLAKKNPRHFKNNVPLMLKDGYYSDFNSSEKHHIFPKSIVQKSYPMIMVHSLPNFCFIPAELNKEISNKKPSLYFSEYQNINPDFEDTLKTHLIKYDDSIKQDDFMSFLASRAALLLEEITRVTGSKISRVVADNVNKAIDDTEKRLRDLIDKKLTLKDVDYWKSCIPSDVVGVVRQRVNDYLSKDPSKTVSDFRPRNMLDYCDIMDYSKMILSNWEMFSQYFRSKIETEKRFLNLKEFRNAVKHSHGEIVPFIQKEGEAALEWLSIILNIVEKRAKNEAQSVN</sequence>
<keyword evidence="1" id="KW-0175">Coiled coil</keyword>
<dbReference type="AlphaFoldDB" id="A0A0G0HSZ4"/>
<evidence type="ECO:0000313" key="4">
    <source>
        <dbReference type="Proteomes" id="UP000034603"/>
    </source>
</evidence>
<name>A0A0G0HSZ4_9BACT</name>
<dbReference type="PANTHER" id="PTHR37292:SF2">
    <property type="entry name" value="DUF262 DOMAIN-CONTAINING PROTEIN"/>
    <property type="match status" value="1"/>
</dbReference>
<protein>
    <recommendedName>
        <fullName evidence="2">GmrSD restriction endonucleases N-terminal domain-containing protein</fullName>
    </recommendedName>
</protein>
<evidence type="ECO:0000313" key="3">
    <source>
        <dbReference type="EMBL" id="KKQ46263.1"/>
    </source>
</evidence>
<dbReference type="InterPro" id="IPR004919">
    <property type="entry name" value="GmrSD_N"/>
</dbReference>
<feature type="domain" description="GmrSD restriction endonucleases N-terminal" evidence="2">
    <location>
        <begin position="14"/>
        <end position="210"/>
    </location>
</feature>
<feature type="coiled-coil region" evidence="1">
    <location>
        <begin position="526"/>
        <end position="553"/>
    </location>
</feature>
<organism evidence="3 4">
    <name type="scientific">Candidatus Woesebacteria bacterium GW2011_GWA1_37_8</name>
    <dbReference type="NCBI Taxonomy" id="1618546"/>
    <lineage>
        <taxon>Bacteria</taxon>
        <taxon>Candidatus Woeseibacteriota</taxon>
    </lineage>
</organism>
<proteinExistence type="predicted"/>